<organism evidence="2 3">
    <name type="scientific">Speluncibacter jeojiensis</name>
    <dbReference type="NCBI Taxonomy" id="2710754"/>
    <lineage>
        <taxon>Bacteria</taxon>
        <taxon>Bacillati</taxon>
        <taxon>Actinomycetota</taxon>
        <taxon>Actinomycetes</taxon>
        <taxon>Mycobacteriales</taxon>
        <taxon>Speluncibacteraceae</taxon>
        <taxon>Speluncibacter</taxon>
    </lineage>
</organism>
<evidence type="ECO:0000313" key="3">
    <source>
        <dbReference type="Proteomes" id="UP001152755"/>
    </source>
</evidence>
<comment type="caution">
    <text evidence="2">The sequence shown here is derived from an EMBL/GenBank/DDBJ whole genome shotgun (WGS) entry which is preliminary data.</text>
</comment>
<name>A0A9X4M4E1_9ACTN</name>
<keyword evidence="1" id="KW-0732">Signal</keyword>
<dbReference type="RefSeq" id="WP_332519483.1">
    <property type="nucleotide sequence ID" value="NZ_JANRHA010000003.1"/>
</dbReference>
<dbReference type="EMBL" id="JANRHA010000003">
    <property type="protein sequence ID" value="MDG3014236.1"/>
    <property type="molecule type" value="Genomic_DNA"/>
</dbReference>
<reference evidence="2" key="1">
    <citation type="submission" date="2022-08" db="EMBL/GenBank/DDBJ databases">
        <title>Genome analysis of Corynebacteriales strain.</title>
        <authorList>
            <person name="Lee S.D."/>
        </authorList>
    </citation>
    <scope>NUCLEOTIDE SEQUENCE</scope>
    <source>
        <strain evidence="2">D3-21</strain>
    </source>
</reference>
<dbReference type="Proteomes" id="UP001152755">
    <property type="component" value="Unassembled WGS sequence"/>
</dbReference>
<dbReference type="InterPro" id="IPR029058">
    <property type="entry name" value="AB_hydrolase_fold"/>
</dbReference>
<evidence type="ECO:0000256" key="1">
    <source>
        <dbReference type="SAM" id="SignalP"/>
    </source>
</evidence>
<evidence type="ECO:0008006" key="4">
    <source>
        <dbReference type="Google" id="ProtNLM"/>
    </source>
</evidence>
<protein>
    <recommendedName>
        <fullName evidence="4">Lipase</fullName>
    </recommendedName>
</protein>
<dbReference type="SUPFAM" id="SSF53474">
    <property type="entry name" value="alpha/beta-Hydrolases"/>
    <property type="match status" value="1"/>
</dbReference>
<keyword evidence="3" id="KW-1185">Reference proteome</keyword>
<dbReference type="Gene3D" id="3.40.50.1820">
    <property type="entry name" value="alpha/beta hydrolase"/>
    <property type="match status" value="1"/>
</dbReference>
<feature type="chain" id="PRO_5040864156" description="Lipase" evidence="1">
    <location>
        <begin position="28"/>
        <end position="292"/>
    </location>
</feature>
<gene>
    <name evidence="2" type="ORF">NVS88_06665</name>
</gene>
<dbReference type="AlphaFoldDB" id="A0A9X4M4E1"/>
<evidence type="ECO:0000313" key="2">
    <source>
        <dbReference type="EMBL" id="MDG3014236.1"/>
    </source>
</evidence>
<proteinExistence type="predicted"/>
<accession>A0A9X4M4E1</accession>
<sequence length="292" mass="30779">MTLKWIRFGVGVAVAAAVVAGAPAAAAATSSSEAESTVVAAPIDCAPDAARPNPVIVLPGADGNTSQTSAQWSTMLTALRRTGACVLVFQGGVVDGQRWAGDMAESAGQLARYVDEVKARTHAAKVDIVAHSAGTFAANYYLKVLRGAPNVHDVVLLAPESRGCDGAGFLAQYGIPKLPVTPVQMLTAMPWLVPVLSQLMPNMRSALELTPASEVYHRVMDGRLTQPGVRYAVMATRRDAVATPPGTCSFIDEPGVTNVFYENVFPDGPAVDHSTLRSSPLTAQWVVDQLRR</sequence>
<feature type="signal peptide" evidence="1">
    <location>
        <begin position="1"/>
        <end position="27"/>
    </location>
</feature>